<name>A0A420IP29_9PEZI</name>
<gene>
    <name evidence="1" type="ORF">GcM3_080033</name>
</gene>
<organism evidence="1 2">
    <name type="scientific">Golovinomyces cichoracearum</name>
    <dbReference type="NCBI Taxonomy" id="62708"/>
    <lineage>
        <taxon>Eukaryota</taxon>
        <taxon>Fungi</taxon>
        <taxon>Dikarya</taxon>
        <taxon>Ascomycota</taxon>
        <taxon>Pezizomycotina</taxon>
        <taxon>Leotiomycetes</taxon>
        <taxon>Erysiphales</taxon>
        <taxon>Erysiphaceae</taxon>
        <taxon>Golovinomyces</taxon>
    </lineage>
</organism>
<dbReference type="AlphaFoldDB" id="A0A420IP29"/>
<dbReference type="Proteomes" id="UP000283383">
    <property type="component" value="Unassembled WGS sequence"/>
</dbReference>
<feature type="non-terminal residue" evidence="1">
    <location>
        <position position="1"/>
    </location>
</feature>
<keyword evidence="2" id="KW-1185">Reference proteome</keyword>
<sequence length="278" mass="31906">FRANARKYNNSVAFTSFKYTADQRITGGLKSFAIHGKVYHYQANLGTETALTVPQVRANNEWTYGLNLSVVLLLDMVLREKNPWLARYRHAKEMVTGLLQEREGEQFRVLYNPRLQLIAEAQSGIHKGRIQLPTAPEVALLIPDEIDDGRSNCTRDLVVAERKYDSDGVEIQSNSLHTIHTSHASNSPLHYVILWPHGENGWHWALKLENNGGERRKNNRMSQRHYYRYLLSVRHTPQQVTNYNRSDTPIPLFNPFLMPATSLSSTVWTIGPLMRTLI</sequence>
<dbReference type="PANTHER" id="PTHR45786:SF74">
    <property type="entry name" value="ATP-DEPENDENT DNA HELICASE"/>
    <property type="match status" value="1"/>
</dbReference>
<protein>
    <submittedName>
        <fullName evidence="1">Uncharacterized protein</fullName>
    </submittedName>
</protein>
<evidence type="ECO:0000313" key="2">
    <source>
        <dbReference type="Proteomes" id="UP000283383"/>
    </source>
</evidence>
<evidence type="ECO:0000313" key="1">
    <source>
        <dbReference type="EMBL" id="RKF76267.1"/>
    </source>
</evidence>
<dbReference type="EMBL" id="MCBQ01008018">
    <property type="protein sequence ID" value="RKF76267.1"/>
    <property type="molecule type" value="Genomic_DNA"/>
</dbReference>
<accession>A0A420IP29</accession>
<comment type="caution">
    <text evidence="1">The sequence shown here is derived from an EMBL/GenBank/DDBJ whole genome shotgun (WGS) entry which is preliminary data.</text>
</comment>
<dbReference type="PANTHER" id="PTHR45786">
    <property type="entry name" value="DNA BINDING PROTEIN-LIKE"/>
    <property type="match status" value="1"/>
</dbReference>
<reference evidence="1 2" key="1">
    <citation type="journal article" date="2018" name="BMC Genomics">
        <title>Comparative genome analyses reveal sequence features reflecting distinct modes of host-adaptation between dicot and monocot powdery mildew.</title>
        <authorList>
            <person name="Wu Y."/>
            <person name="Ma X."/>
            <person name="Pan Z."/>
            <person name="Kale S.D."/>
            <person name="Song Y."/>
            <person name="King H."/>
            <person name="Zhang Q."/>
            <person name="Presley C."/>
            <person name="Deng X."/>
            <person name="Wei C.I."/>
            <person name="Xiao S."/>
        </authorList>
    </citation>
    <scope>NUCLEOTIDE SEQUENCE [LARGE SCALE GENOMIC DNA]</scope>
    <source>
        <strain evidence="1">UMSG3</strain>
    </source>
</reference>
<dbReference type="STRING" id="62708.A0A420IP29"/>
<proteinExistence type="predicted"/>